<comment type="caution">
    <text evidence="1">The sequence shown here is derived from an EMBL/GenBank/DDBJ whole genome shotgun (WGS) entry which is preliminary data.</text>
</comment>
<dbReference type="OrthoDB" id="8002337at2"/>
<reference evidence="1 2" key="2">
    <citation type="submission" date="2019-02" db="EMBL/GenBank/DDBJ databases">
        <title>'Lichenibacterium ramalinii' gen. nov. sp. nov., 'Lichenibacterium minor' gen. nov. sp. nov.</title>
        <authorList>
            <person name="Pankratov T."/>
        </authorList>
    </citation>
    <scope>NUCLEOTIDE SEQUENCE [LARGE SCALE GENOMIC DNA]</scope>
    <source>
        <strain evidence="1 2">RmlP026</strain>
    </source>
</reference>
<organism evidence="1 2">
    <name type="scientific">Lichenibacterium minor</name>
    <dbReference type="NCBI Taxonomy" id="2316528"/>
    <lineage>
        <taxon>Bacteria</taxon>
        <taxon>Pseudomonadati</taxon>
        <taxon>Pseudomonadota</taxon>
        <taxon>Alphaproteobacteria</taxon>
        <taxon>Hyphomicrobiales</taxon>
        <taxon>Lichenihabitantaceae</taxon>
        <taxon>Lichenibacterium</taxon>
    </lineage>
</organism>
<reference evidence="1 2" key="1">
    <citation type="submission" date="2018-12" db="EMBL/GenBank/DDBJ databases">
        <authorList>
            <person name="Grouzdev D.S."/>
            <person name="Krutkina M.S."/>
        </authorList>
    </citation>
    <scope>NUCLEOTIDE SEQUENCE [LARGE SCALE GENOMIC DNA]</scope>
    <source>
        <strain evidence="1 2">RmlP026</strain>
    </source>
</reference>
<evidence type="ECO:0000313" key="1">
    <source>
        <dbReference type="EMBL" id="RYC29183.1"/>
    </source>
</evidence>
<dbReference type="Proteomes" id="UP000290759">
    <property type="component" value="Unassembled WGS sequence"/>
</dbReference>
<dbReference type="RefSeq" id="WP_129229738.1">
    <property type="nucleotide sequence ID" value="NZ_QYBB01000064.1"/>
</dbReference>
<dbReference type="EMBL" id="QYBB01000064">
    <property type="protein sequence ID" value="RYC29183.1"/>
    <property type="molecule type" value="Genomic_DNA"/>
</dbReference>
<sequence>MRALVYLMCRVQFYVAGTAVDLGLPAAMAYALADQIHMGLLDAAREHLQRFGDSGLASRFVLDHPDFEKWQPDWADLAARAGEPHDEDAWSANLDKLMGWES</sequence>
<keyword evidence="2" id="KW-1185">Reference proteome</keyword>
<name>A0A4Q2TYL5_9HYPH</name>
<evidence type="ECO:0000313" key="2">
    <source>
        <dbReference type="Proteomes" id="UP000290759"/>
    </source>
</evidence>
<gene>
    <name evidence="1" type="ORF">D3273_25295</name>
</gene>
<proteinExistence type="predicted"/>
<dbReference type="AlphaFoldDB" id="A0A4Q2TYL5"/>
<protein>
    <submittedName>
        <fullName evidence="1">Uncharacterized protein</fullName>
    </submittedName>
</protein>
<accession>A0A4Q2TYL5</accession>